<reference evidence="1" key="1">
    <citation type="journal article" date="2014" name="Int. J. Syst. Evol. Microbiol.">
        <title>Complete genome sequence of Corynebacterium casei LMG S-19264T (=DSM 44701T), isolated from a smear-ripened cheese.</title>
        <authorList>
            <consortium name="US DOE Joint Genome Institute (JGI-PGF)"/>
            <person name="Walter F."/>
            <person name="Albersmeier A."/>
            <person name="Kalinowski J."/>
            <person name="Ruckert C."/>
        </authorList>
    </citation>
    <scope>NUCLEOTIDE SEQUENCE</scope>
    <source>
        <strain evidence="1">CGMCC 1.15760</strain>
    </source>
</reference>
<sequence>MLEIRHKRIVKTRKEQTCYACEDSIEKGSHVIYVTAKQDDKHHNVHLHLECNKEMSKRKIAMTKGCLHNVKQMPTVAPMLDSDLPF</sequence>
<gene>
    <name evidence="1" type="ORF">GCM10007425_29300</name>
</gene>
<proteinExistence type="predicted"/>
<dbReference type="RefSeq" id="WP_188615818.1">
    <property type="nucleotide sequence ID" value="NZ_BMJT01000013.1"/>
</dbReference>
<evidence type="ECO:0000313" key="1">
    <source>
        <dbReference type="EMBL" id="GGG32796.1"/>
    </source>
</evidence>
<dbReference type="AlphaFoldDB" id="A0A917G9Y6"/>
<dbReference type="Proteomes" id="UP000616608">
    <property type="component" value="Unassembled WGS sequence"/>
</dbReference>
<comment type="caution">
    <text evidence="1">The sequence shown here is derived from an EMBL/GenBank/DDBJ whole genome shotgun (WGS) entry which is preliminary data.</text>
</comment>
<accession>A0A917G9Y6</accession>
<dbReference type="EMBL" id="BMJT01000013">
    <property type="protein sequence ID" value="GGG32796.1"/>
    <property type="molecule type" value="Genomic_DNA"/>
</dbReference>
<name>A0A917G9Y6_9BACI</name>
<evidence type="ECO:0000313" key="2">
    <source>
        <dbReference type="Proteomes" id="UP000616608"/>
    </source>
</evidence>
<protein>
    <submittedName>
        <fullName evidence="1">Uncharacterized protein</fullName>
    </submittedName>
</protein>
<keyword evidence="2" id="KW-1185">Reference proteome</keyword>
<organism evidence="1 2">
    <name type="scientific">Lysinibacillus alkalisoli</name>
    <dbReference type="NCBI Taxonomy" id="1911548"/>
    <lineage>
        <taxon>Bacteria</taxon>
        <taxon>Bacillati</taxon>
        <taxon>Bacillota</taxon>
        <taxon>Bacilli</taxon>
        <taxon>Bacillales</taxon>
        <taxon>Bacillaceae</taxon>
        <taxon>Lysinibacillus</taxon>
    </lineage>
</organism>
<reference evidence="1" key="2">
    <citation type="submission" date="2020-09" db="EMBL/GenBank/DDBJ databases">
        <authorList>
            <person name="Sun Q."/>
            <person name="Zhou Y."/>
        </authorList>
    </citation>
    <scope>NUCLEOTIDE SEQUENCE</scope>
    <source>
        <strain evidence="1">CGMCC 1.15760</strain>
    </source>
</reference>